<dbReference type="InterPro" id="IPR008972">
    <property type="entry name" value="Cupredoxin"/>
</dbReference>
<dbReference type="InterPro" id="IPR036257">
    <property type="entry name" value="Cyt_c_oxidase_su2_TM_sf"/>
</dbReference>
<dbReference type="PANTHER" id="PTHR22888">
    <property type="entry name" value="CYTOCHROME C OXIDASE, SUBUNIT II"/>
    <property type="match status" value="1"/>
</dbReference>
<keyword evidence="10 12" id="KW-0560">Oxidoreductase</keyword>
<comment type="subcellular location">
    <subcellularLocation>
        <location evidence="1">Cell membrane</location>
        <topology evidence="1">Multi-pass membrane protein</topology>
    </subcellularLocation>
</comment>
<dbReference type="InterPro" id="IPR045187">
    <property type="entry name" value="CcO_II"/>
</dbReference>
<feature type="transmembrane region" description="Helical" evidence="13">
    <location>
        <begin position="43"/>
        <end position="69"/>
    </location>
</feature>
<evidence type="ECO:0000313" key="17">
    <source>
        <dbReference type="Proteomes" id="UP000029273"/>
    </source>
</evidence>
<dbReference type="GO" id="GO:0005886">
    <property type="term" value="C:plasma membrane"/>
    <property type="evidence" value="ECO:0007669"/>
    <property type="project" value="UniProtKB-SubCell"/>
</dbReference>
<dbReference type="Proteomes" id="UP000029273">
    <property type="component" value="Unassembled WGS sequence"/>
</dbReference>
<evidence type="ECO:0000259" key="15">
    <source>
        <dbReference type="PROSITE" id="PS50999"/>
    </source>
</evidence>
<feature type="transmembrane region" description="Helical" evidence="13">
    <location>
        <begin position="12"/>
        <end position="31"/>
    </location>
</feature>
<evidence type="ECO:0000259" key="14">
    <source>
        <dbReference type="PROSITE" id="PS50857"/>
    </source>
</evidence>
<dbReference type="PIRSF" id="PIRSF000292">
    <property type="entry name" value="Ubi_od_II"/>
    <property type="match status" value="1"/>
</dbReference>
<dbReference type="RefSeq" id="WP_038086637.1">
    <property type="nucleotide sequence ID" value="NZ_JQSG02000001.1"/>
</dbReference>
<sequence>MSREKFPGALRYLALMPLLFLGGCSTQHFWLFNPKGPISETELHYLILDVAVMLVIIIPTTLMVIWFLWRYRKNAKTQAAYDPNWTHSNILEVIVWGVPVVIVAILGYYSYVGIHEVNPYNPTILASKAQSGADPLEIDVVTTDWQWLFIYPKQHIAVSNELVIPTHTKVDFRLTSTSVTNNFFIPQLVGQIYIMPGMRTKQSLLAEHAGEYHGFSASLSGGGFAWMNFKTKAVSQSDFDTWVAKVQQSDTHMSYADFEKFARPTVNIGGKTTYFSNVEPGLFTQVIKAAKAGKVYPTPNALTENMQSEEFLKHSN</sequence>
<dbReference type="AlphaFoldDB" id="A0A1A6C8Q6"/>
<dbReference type="PROSITE" id="PS50857">
    <property type="entry name" value="COX2_CUA"/>
    <property type="match status" value="1"/>
</dbReference>
<organism evidence="16 17">
    <name type="scientific">Acidihalobacter prosperus</name>
    <dbReference type="NCBI Taxonomy" id="160660"/>
    <lineage>
        <taxon>Bacteria</taxon>
        <taxon>Pseudomonadati</taxon>
        <taxon>Pseudomonadota</taxon>
        <taxon>Gammaproteobacteria</taxon>
        <taxon>Chromatiales</taxon>
        <taxon>Ectothiorhodospiraceae</taxon>
        <taxon>Acidihalobacter</taxon>
    </lineage>
</organism>
<evidence type="ECO:0000256" key="10">
    <source>
        <dbReference type="ARBA" id="ARBA00023002"/>
    </source>
</evidence>
<evidence type="ECO:0000256" key="1">
    <source>
        <dbReference type="ARBA" id="ARBA00004651"/>
    </source>
</evidence>
<keyword evidence="11 12" id="KW-0472">Membrane</keyword>
<keyword evidence="5 12" id="KW-0679">Respiratory chain</keyword>
<dbReference type="STRING" id="160660.BJI67_08565"/>
<dbReference type="InterPro" id="IPR006333">
    <property type="entry name" value="Cyt_o_ubiquinol_oxidase_su2"/>
</dbReference>
<dbReference type="PROSITE" id="PS51257">
    <property type="entry name" value="PROKAR_LIPOPROTEIN"/>
    <property type="match status" value="1"/>
</dbReference>
<keyword evidence="17" id="KW-1185">Reference proteome</keyword>
<dbReference type="EMBL" id="JQSG02000001">
    <property type="protein sequence ID" value="OBS10929.1"/>
    <property type="molecule type" value="Genomic_DNA"/>
</dbReference>
<evidence type="ECO:0000256" key="6">
    <source>
        <dbReference type="ARBA" id="ARBA00022692"/>
    </source>
</evidence>
<dbReference type="Gene3D" id="1.10.287.90">
    <property type="match status" value="1"/>
</dbReference>
<dbReference type="PROSITE" id="PS50999">
    <property type="entry name" value="COX2_TM"/>
    <property type="match status" value="1"/>
</dbReference>
<name>A0A1A6C8Q6_9GAMM</name>
<dbReference type="Pfam" id="PF00116">
    <property type="entry name" value="COX2"/>
    <property type="match status" value="1"/>
</dbReference>
<evidence type="ECO:0000256" key="7">
    <source>
        <dbReference type="ARBA" id="ARBA00022729"/>
    </source>
</evidence>
<keyword evidence="9 13" id="KW-1133">Transmembrane helix</keyword>
<dbReference type="GO" id="GO:0042773">
    <property type="term" value="P:ATP synthesis coupled electron transport"/>
    <property type="evidence" value="ECO:0007669"/>
    <property type="project" value="TreeGrafter"/>
</dbReference>
<accession>A0A1A6C8Q6</accession>
<reference evidence="16 17" key="1">
    <citation type="journal article" date="2014" name="Genome Announc.">
        <title>Draft Genome Sequence of the Iron-Oxidizing, Acidophilic, and Halotolerant 'Thiobacillus prosperus' Type Strain DSM 5130.</title>
        <authorList>
            <person name="Ossandon F.J."/>
            <person name="Cardenas J.P."/>
            <person name="Corbett M."/>
            <person name="Quatrini R."/>
            <person name="Holmes D.S."/>
            <person name="Watkin E."/>
        </authorList>
    </citation>
    <scope>NUCLEOTIDE SEQUENCE [LARGE SCALE GENOMIC DNA]</scope>
    <source>
        <strain evidence="16 17">DSM 5130</strain>
    </source>
</reference>
<evidence type="ECO:0000256" key="11">
    <source>
        <dbReference type="ARBA" id="ARBA00023136"/>
    </source>
</evidence>
<feature type="transmembrane region" description="Helical" evidence="13">
    <location>
        <begin position="90"/>
        <end position="111"/>
    </location>
</feature>
<dbReference type="CDD" id="cd04212">
    <property type="entry name" value="CuRO_UO_II"/>
    <property type="match status" value="1"/>
</dbReference>
<dbReference type="GO" id="GO:0016682">
    <property type="term" value="F:oxidoreductase activity, acting on diphenols and related substances as donors, oxygen as acceptor"/>
    <property type="evidence" value="ECO:0007669"/>
    <property type="project" value="InterPro"/>
</dbReference>
<keyword evidence="7" id="KW-0732">Signal</keyword>
<evidence type="ECO:0000256" key="8">
    <source>
        <dbReference type="ARBA" id="ARBA00022982"/>
    </source>
</evidence>
<dbReference type="SUPFAM" id="SSF49503">
    <property type="entry name" value="Cupredoxins"/>
    <property type="match status" value="1"/>
</dbReference>
<evidence type="ECO:0000256" key="2">
    <source>
        <dbReference type="ARBA" id="ARBA00007866"/>
    </source>
</evidence>
<dbReference type="GO" id="GO:0004129">
    <property type="term" value="F:cytochrome-c oxidase activity"/>
    <property type="evidence" value="ECO:0007669"/>
    <property type="project" value="UniProtKB-UniRule"/>
</dbReference>
<dbReference type="Gene3D" id="2.60.40.420">
    <property type="entry name" value="Cupredoxins - blue copper proteins"/>
    <property type="match status" value="1"/>
</dbReference>
<dbReference type="PANTHER" id="PTHR22888:SF18">
    <property type="entry name" value="CYTOCHROME BO(3) UBIQUINOL OXIDASE SUBUNIT 2"/>
    <property type="match status" value="1"/>
</dbReference>
<evidence type="ECO:0000256" key="5">
    <source>
        <dbReference type="ARBA" id="ARBA00022660"/>
    </source>
</evidence>
<dbReference type="InterPro" id="IPR034227">
    <property type="entry name" value="CuRO_UO_II"/>
</dbReference>
<evidence type="ECO:0000256" key="4">
    <source>
        <dbReference type="ARBA" id="ARBA00022475"/>
    </source>
</evidence>
<evidence type="ECO:0000256" key="13">
    <source>
        <dbReference type="SAM" id="Phobius"/>
    </source>
</evidence>
<evidence type="ECO:0000256" key="3">
    <source>
        <dbReference type="ARBA" id="ARBA00022448"/>
    </source>
</evidence>
<evidence type="ECO:0000256" key="12">
    <source>
        <dbReference type="PIRNR" id="PIRNR000292"/>
    </source>
</evidence>
<feature type="domain" description="Cytochrome oxidase subunit II transmembrane region profile" evidence="15">
    <location>
        <begin position="23"/>
        <end position="121"/>
    </location>
</feature>
<comment type="caution">
    <text evidence="16">The sequence shown here is derived from an EMBL/GenBank/DDBJ whole genome shotgun (WGS) entry which is preliminary data.</text>
</comment>
<gene>
    <name evidence="16" type="ORF">Thpro_020645</name>
</gene>
<dbReference type="InterPro" id="IPR011759">
    <property type="entry name" value="Cyt_c_oxidase_su2_TM_dom"/>
</dbReference>
<keyword evidence="4 12" id="KW-1003">Cell membrane</keyword>
<dbReference type="GO" id="GO:0005507">
    <property type="term" value="F:copper ion binding"/>
    <property type="evidence" value="ECO:0007669"/>
    <property type="project" value="InterPro"/>
</dbReference>
<keyword evidence="3 12" id="KW-0813">Transport</keyword>
<evidence type="ECO:0000313" key="16">
    <source>
        <dbReference type="EMBL" id="OBS10929.1"/>
    </source>
</evidence>
<comment type="similarity">
    <text evidence="2 12">Belongs to the cytochrome c oxidase subunit 2 family.</text>
</comment>
<feature type="domain" description="Cytochrome oxidase subunit II copper A binding" evidence="14">
    <location>
        <begin position="133"/>
        <end position="245"/>
    </location>
</feature>
<protein>
    <recommendedName>
        <fullName evidence="12">Ubiquinol oxidase subunit 2</fullName>
    </recommendedName>
</protein>
<evidence type="ECO:0000256" key="9">
    <source>
        <dbReference type="ARBA" id="ARBA00022989"/>
    </source>
</evidence>
<keyword evidence="6 13" id="KW-0812">Transmembrane</keyword>
<dbReference type="OrthoDB" id="9783445at2"/>
<dbReference type="SUPFAM" id="SSF81464">
    <property type="entry name" value="Cytochrome c oxidase subunit II-like, transmembrane region"/>
    <property type="match status" value="1"/>
</dbReference>
<proteinExistence type="inferred from homology"/>
<dbReference type="InterPro" id="IPR002429">
    <property type="entry name" value="CcO_II-like_C"/>
</dbReference>
<keyword evidence="8 12" id="KW-0249">Electron transport</keyword>